<dbReference type="SUPFAM" id="SSF52540">
    <property type="entry name" value="P-loop containing nucleoside triphosphate hydrolases"/>
    <property type="match status" value="1"/>
</dbReference>
<organism evidence="2 3">
    <name type="scientific">Cyclotella atomus</name>
    <dbReference type="NCBI Taxonomy" id="382360"/>
    <lineage>
        <taxon>Eukaryota</taxon>
        <taxon>Sar</taxon>
        <taxon>Stramenopiles</taxon>
        <taxon>Ochrophyta</taxon>
        <taxon>Bacillariophyta</taxon>
        <taxon>Coscinodiscophyceae</taxon>
        <taxon>Thalassiosirophycidae</taxon>
        <taxon>Stephanodiscales</taxon>
        <taxon>Stephanodiscaceae</taxon>
        <taxon>Cyclotella</taxon>
    </lineage>
</organism>
<feature type="region of interest" description="Disordered" evidence="1">
    <location>
        <begin position="273"/>
        <end position="292"/>
    </location>
</feature>
<dbReference type="Proteomes" id="UP001530400">
    <property type="component" value="Unassembled WGS sequence"/>
</dbReference>
<dbReference type="PANTHER" id="PTHR36978">
    <property type="entry name" value="P-LOOP CONTAINING NUCLEOTIDE TRIPHOSPHATE HYDROLASE"/>
    <property type="match status" value="1"/>
</dbReference>
<name>A0ABD3NLN9_9STRA</name>
<comment type="caution">
    <text evidence="2">The sequence shown here is derived from an EMBL/GenBank/DDBJ whole genome shotgun (WGS) entry which is preliminary data.</text>
</comment>
<evidence type="ECO:0000256" key="1">
    <source>
        <dbReference type="SAM" id="MobiDB-lite"/>
    </source>
</evidence>
<dbReference type="EMBL" id="JALLPJ020001086">
    <property type="protein sequence ID" value="KAL3776682.1"/>
    <property type="molecule type" value="Genomic_DNA"/>
</dbReference>
<sequence>MSSRFLTVSGRANIRLLTLLAFTIGITLRLNKQQHVLVLTSNTASVEIRGVDPASCFAPRDNILHFLEHEYLSGPFINVGFPKMGSTSLHNYFCCGNYTSSHWECGKGKGLCADCMKSAVLSGSPPLESCGDFQSFMQMDRDTFFPQIELLNEMHIESPNATLLLMFRNVSDWYRSLSYWKAGNATNHNSAEIHGKTLAERLTDANISGLPPGKGVNETEMSQFFCNHVNNIRRFVAKHPSHALIELDIASPSNALQLESLIGISRSCWGESNKNPELHASTSDRVPNVCLR</sequence>
<evidence type="ECO:0000313" key="3">
    <source>
        <dbReference type="Proteomes" id="UP001530400"/>
    </source>
</evidence>
<dbReference type="PANTHER" id="PTHR36978:SF4">
    <property type="entry name" value="P-LOOP CONTAINING NUCLEOSIDE TRIPHOSPHATE HYDROLASE PROTEIN"/>
    <property type="match status" value="1"/>
</dbReference>
<accession>A0ABD3NLN9</accession>
<dbReference type="AlphaFoldDB" id="A0ABD3NLN9"/>
<evidence type="ECO:0000313" key="2">
    <source>
        <dbReference type="EMBL" id="KAL3776682.1"/>
    </source>
</evidence>
<evidence type="ECO:0008006" key="4">
    <source>
        <dbReference type="Google" id="ProtNLM"/>
    </source>
</evidence>
<gene>
    <name evidence="2" type="ORF">ACHAWO_003095</name>
</gene>
<protein>
    <recommendedName>
        <fullName evidence="4">Sulfotransferase</fullName>
    </recommendedName>
</protein>
<reference evidence="2 3" key="1">
    <citation type="submission" date="2024-10" db="EMBL/GenBank/DDBJ databases">
        <title>Updated reference genomes for cyclostephanoid diatoms.</title>
        <authorList>
            <person name="Roberts W.R."/>
            <person name="Alverson A.J."/>
        </authorList>
    </citation>
    <scope>NUCLEOTIDE SEQUENCE [LARGE SCALE GENOMIC DNA]</scope>
    <source>
        <strain evidence="2 3">AJA010-31</strain>
    </source>
</reference>
<feature type="compositionally biased region" description="Polar residues" evidence="1">
    <location>
        <begin position="273"/>
        <end position="285"/>
    </location>
</feature>
<proteinExistence type="predicted"/>
<dbReference type="InterPro" id="IPR027417">
    <property type="entry name" value="P-loop_NTPase"/>
</dbReference>
<dbReference type="Gene3D" id="3.40.50.300">
    <property type="entry name" value="P-loop containing nucleotide triphosphate hydrolases"/>
    <property type="match status" value="1"/>
</dbReference>
<keyword evidence="3" id="KW-1185">Reference proteome</keyword>